<feature type="signal peptide" evidence="1">
    <location>
        <begin position="1"/>
        <end position="23"/>
    </location>
</feature>
<dbReference type="AlphaFoldDB" id="K0RGK5"/>
<feature type="chain" id="PRO_5003836998" description="Endonuclease/exonuclease/phosphatase domain-containing protein" evidence="1">
    <location>
        <begin position="24"/>
        <end position="499"/>
    </location>
</feature>
<evidence type="ECO:0000256" key="1">
    <source>
        <dbReference type="SAM" id="SignalP"/>
    </source>
</evidence>
<keyword evidence="1" id="KW-0732">Signal</keyword>
<dbReference type="EMBL" id="AGNL01039963">
    <property type="protein sequence ID" value="EJK52385.1"/>
    <property type="molecule type" value="Genomic_DNA"/>
</dbReference>
<name>K0RGK5_THAOC</name>
<proteinExistence type="predicted"/>
<accession>K0RGK5</accession>
<evidence type="ECO:0000313" key="3">
    <source>
        <dbReference type="Proteomes" id="UP000266841"/>
    </source>
</evidence>
<evidence type="ECO:0000313" key="2">
    <source>
        <dbReference type="EMBL" id="EJK52385.1"/>
    </source>
</evidence>
<comment type="caution">
    <text evidence="2">The sequence shown here is derived from an EMBL/GenBank/DDBJ whole genome shotgun (WGS) entry which is preliminary data.</text>
</comment>
<keyword evidence="3" id="KW-1185">Reference proteome</keyword>
<dbReference type="Proteomes" id="UP000266841">
    <property type="component" value="Unassembled WGS sequence"/>
</dbReference>
<sequence>MNTKLTTLLAIATIIGSLSPVDGDKYQNLRGKDTLSELVEEESAGSSAEWHQHNHARRRGSFRAVWYKPHFQCGYSAPANFVNNEMKRYHADFIGVSEYKSKGRINDRSYGYGNIHSQCGPSVIDLYYDDMNWSKVHELGGNRCTYSHSEKNKYGEKSVGGRPWAAGLFKNKSSHNEVCVVVAEVPHAVRHHKLDRTCTHNRHEISDCERNKDGTSKILGTSELVRGVERVCGDTPVVFMADSNIQSPSISTSSMFMSSHGHHNPLADLSDHSTPYTCCNTRSHQKSTQYAMDRIAATNGKLKVETLEGGSKTKGGTVHFPGQQGYICKTEEEHAPLLARISFAGKDTQLSDYSTELVEEESGGTEWPLVPTSHFFTHGKGHEKKPQGDWYYPHHNGEMVVHMSRPPHAKCTLTGGSGPYNFGEGHLHKDGHYCKNTKCWVFPVCSPIHGHGKGNTGTCTWGHGQHQDCHVLIMQTPGHTYYHKTLQKELSKTDWKPYK</sequence>
<protein>
    <recommendedName>
        <fullName evidence="4">Endonuclease/exonuclease/phosphatase domain-containing protein</fullName>
    </recommendedName>
</protein>
<evidence type="ECO:0008006" key="4">
    <source>
        <dbReference type="Google" id="ProtNLM"/>
    </source>
</evidence>
<gene>
    <name evidence="2" type="ORF">THAOC_28347</name>
</gene>
<reference evidence="2 3" key="1">
    <citation type="journal article" date="2012" name="Genome Biol.">
        <title>Genome and low-iron response of an oceanic diatom adapted to chronic iron limitation.</title>
        <authorList>
            <person name="Lommer M."/>
            <person name="Specht M."/>
            <person name="Roy A.S."/>
            <person name="Kraemer L."/>
            <person name="Andreson R."/>
            <person name="Gutowska M.A."/>
            <person name="Wolf J."/>
            <person name="Bergner S.V."/>
            <person name="Schilhabel M.B."/>
            <person name="Klostermeier U.C."/>
            <person name="Beiko R.G."/>
            <person name="Rosenstiel P."/>
            <person name="Hippler M."/>
            <person name="Laroche J."/>
        </authorList>
    </citation>
    <scope>NUCLEOTIDE SEQUENCE [LARGE SCALE GENOMIC DNA]</scope>
    <source>
        <strain evidence="2 3">CCMP1005</strain>
    </source>
</reference>
<organism evidence="2 3">
    <name type="scientific">Thalassiosira oceanica</name>
    <name type="common">Marine diatom</name>
    <dbReference type="NCBI Taxonomy" id="159749"/>
    <lineage>
        <taxon>Eukaryota</taxon>
        <taxon>Sar</taxon>
        <taxon>Stramenopiles</taxon>
        <taxon>Ochrophyta</taxon>
        <taxon>Bacillariophyta</taxon>
        <taxon>Coscinodiscophyceae</taxon>
        <taxon>Thalassiosirophycidae</taxon>
        <taxon>Thalassiosirales</taxon>
        <taxon>Thalassiosiraceae</taxon>
        <taxon>Thalassiosira</taxon>
    </lineage>
</organism>